<dbReference type="RefSeq" id="XP_055860967.1">
    <property type="nucleotide sequence ID" value="XM_056004992.1"/>
</dbReference>
<sequence length="684" mass="76340">MSPRVEPKFKVQWLIQGVILSCAFSSDSSRLPLHPEKELVPKQFCLPRTAVVCITLKAIPPVVNLTQVLLEDRLSPYTMLSTIRGSYNRHCLLCTASTQKHCDKKFRLFPTITRLNETLPVGLKYILFVSLNKPQFKRHNNCDVCEKCKNLVVISRQFKIITTRFQIVVLTLTYVCHFRHQLTIRGSKRLPRAAYNVTTATTIKTATISNSTTSRSTFNVITNSSVQTSSLHTSEYDTNRQTNTTASTVDSTSNTTNTLTSLNFTSGEETQKEDLDKSVFSWLILVAVLANIGKRPSVYGAFVGILCFSVVYGICFLLRSKIRTLVAGRLSKTITPLKVDELPVLDSKCASHNVSNSSTELTTSSESSASNQTSRVISKFLVQNPPENMGASEDSASSYTNTVIGTVQNSTELMTSPESTASNETNAVVSKPLLQSSLSIESLISAMTFLGNDTMTIRCKTIKRPNSNVKEVEIEIDVPQDSEGSRHNQVWSYANGALEEEARTYSRRITQTAVPNDYDYIDESLFVPEAGDSDEALDHTEVVDQTETLDQTEVVDQTEAVDQTEVVDQLALADKHNFVDMKEILDKHEIIVKHKAVEENLLDNEHDLMNKRRAEDEQELEDVYDNNKRVSLEYLNIDSFDPYSSFLNGSSDHYVSELPLTESSNYVNVDCILSRSSSLQSSLV</sequence>
<dbReference type="GeneID" id="106051896"/>
<keyword evidence="2" id="KW-0812">Transmembrane</keyword>
<dbReference type="Proteomes" id="UP001165740">
    <property type="component" value="Chromosome 11"/>
</dbReference>
<proteinExistence type="predicted"/>
<keyword evidence="2" id="KW-0472">Membrane</keyword>
<protein>
    <submittedName>
        <fullName evidence="4">Uncharacterized protein LOC106051896</fullName>
    </submittedName>
</protein>
<gene>
    <name evidence="4" type="primary">LOC106051896</name>
</gene>
<dbReference type="AlphaFoldDB" id="A0A9W2YE15"/>
<keyword evidence="3" id="KW-1185">Reference proteome</keyword>
<feature type="compositionally biased region" description="Low complexity" evidence="1">
    <location>
        <begin position="242"/>
        <end position="252"/>
    </location>
</feature>
<accession>A0A9W2YE15</accession>
<evidence type="ECO:0000313" key="3">
    <source>
        <dbReference type="Proteomes" id="UP001165740"/>
    </source>
</evidence>
<evidence type="ECO:0000256" key="1">
    <source>
        <dbReference type="SAM" id="MobiDB-lite"/>
    </source>
</evidence>
<keyword evidence="2" id="KW-1133">Transmembrane helix</keyword>
<feature type="transmembrane region" description="Helical" evidence="2">
    <location>
        <begin position="298"/>
        <end position="318"/>
    </location>
</feature>
<name>A0A9W2YE15_BIOGL</name>
<feature type="region of interest" description="Disordered" evidence="1">
    <location>
        <begin position="231"/>
        <end position="252"/>
    </location>
</feature>
<dbReference type="PROSITE" id="PS51257">
    <property type="entry name" value="PROKAR_LIPOPROTEIN"/>
    <property type="match status" value="1"/>
</dbReference>
<evidence type="ECO:0000256" key="2">
    <source>
        <dbReference type="SAM" id="Phobius"/>
    </source>
</evidence>
<dbReference type="OrthoDB" id="10350457at2759"/>
<organism evidence="3 4">
    <name type="scientific">Biomphalaria glabrata</name>
    <name type="common">Bloodfluke planorb</name>
    <name type="synonym">Freshwater snail</name>
    <dbReference type="NCBI Taxonomy" id="6526"/>
    <lineage>
        <taxon>Eukaryota</taxon>
        <taxon>Metazoa</taxon>
        <taxon>Spiralia</taxon>
        <taxon>Lophotrochozoa</taxon>
        <taxon>Mollusca</taxon>
        <taxon>Gastropoda</taxon>
        <taxon>Heterobranchia</taxon>
        <taxon>Euthyneura</taxon>
        <taxon>Panpulmonata</taxon>
        <taxon>Hygrophila</taxon>
        <taxon>Lymnaeoidea</taxon>
        <taxon>Planorbidae</taxon>
        <taxon>Biomphalaria</taxon>
    </lineage>
</organism>
<evidence type="ECO:0000313" key="4">
    <source>
        <dbReference type="RefSeq" id="XP_055860967.1"/>
    </source>
</evidence>
<reference evidence="4" key="1">
    <citation type="submission" date="2025-08" db="UniProtKB">
        <authorList>
            <consortium name="RefSeq"/>
        </authorList>
    </citation>
    <scope>IDENTIFICATION</scope>
</reference>